<comment type="caution">
    <text evidence="2">The sequence shown here is derived from an EMBL/GenBank/DDBJ whole genome shotgun (WGS) entry which is preliminary data.</text>
</comment>
<accession>A0ABW4A1D4</accession>
<feature type="transmembrane region" description="Helical" evidence="1">
    <location>
        <begin position="14"/>
        <end position="33"/>
    </location>
</feature>
<reference evidence="3" key="1">
    <citation type="journal article" date="2019" name="Int. J. Syst. Evol. Microbiol.">
        <title>The Global Catalogue of Microorganisms (GCM) 10K type strain sequencing project: providing services to taxonomists for standard genome sequencing and annotation.</title>
        <authorList>
            <consortium name="The Broad Institute Genomics Platform"/>
            <consortium name="The Broad Institute Genome Sequencing Center for Infectious Disease"/>
            <person name="Wu L."/>
            <person name="Ma J."/>
        </authorList>
    </citation>
    <scope>NUCLEOTIDE SEQUENCE [LARGE SCALE GENOMIC DNA]</scope>
    <source>
        <strain evidence="3">CCM 7526</strain>
    </source>
</reference>
<organism evidence="2 3">
    <name type="scientific">Actinoplanes sichuanensis</name>
    <dbReference type="NCBI Taxonomy" id="512349"/>
    <lineage>
        <taxon>Bacteria</taxon>
        <taxon>Bacillati</taxon>
        <taxon>Actinomycetota</taxon>
        <taxon>Actinomycetes</taxon>
        <taxon>Micromonosporales</taxon>
        <taxon>Micromonosporaceae</taxon>
        <taxon>Actinoplanes</taxon>
    </lineage>
</organism>
<gene>
    <name evidence="2" type="ORF">ACFQ5G_02650</name>
</gene>
<keyword evidence="1" id="KW-1133">Transmembrane helix</keyword>
<evidence type="ECO:0000256" key="1">
    <source>
        <dbReference type="SAM" id="Phobius"/>
    </source>
</evidence>
<name>A0ABW4A1D4_9ACTN</name>
<evidence type="ECO:0000313" key="3">
    <source>
        <dbReference type="Proteomes" id="UP001597183"/>
    </source>
</evidence>
<keyword evidence="1" id="KW-0812">Transmembrane</keyword>
<dbReference type="Proteomes" id="UP001597183">
    <property type="component" value="Unassembled WGS sequence"/>
</dbReference>
<evidence type="ECO:0000313" key="2">
    <source>
        <dbReference type="EMBL" id="MFD1364238.1"/>
    </source>
</evidence>
<protein>
    <submittedName>
        <fullName evidence="2">Uncharacterized protein</fullName>
    </submittedName>
</protein>
<keyword evidence="1" id="KW-0472">Membrane</keyword>
<dbReference type="RefSeq" id="WP_317793846.1">
    <property type="nucleotide sequence ID" value="NZ_AP028461.1"/>
</dbReference>
<dbReference type="EMBL" id="JBHTMK010000004">
    <property type="protein sequence ID" value="MFD1364238.1"/>
    <property type="molecule type" value="Genomic_DNA"/>
</dbReference>
<proteinExistence type="predicted"/>
<keyword evidence="3" id="KW-1185">Reference proteome</keyword>
<sequence>MRLAAVDWGSVPDWIAGIGSVFATLLAVSGLLYEMHKRRLTEARAAAERRAAEANQARLVSVQARVRGDGHRAELILRNDSAAPIRTVTPVLYWADTDGTWRIPRLSSNGSPQAVLGPHESATSFAEVAFGEPGPPEPAAVRTAVAFTDATGRRWLCLPDAGSPIPVLDRSDGGALRSALDPA</sequence>